<gene>
    <name evidence="2" type="ORF">A9Q84_21410</name>
</gene>
<evidence type="ECO:0000313" key="3">
    <source>
        <dbReference type="Proteomes" id="UP000196531"/>
    </source>
</evidence>
<evidence type="ECO:0000256" key="1">
    <source>
        <dbReference type="SAM" id="SignalP"/>
    </source>
</evidence>
<accession>A0A1Y5F1Q2</accession>
<keyword evidence="1" id="KW-0732">Signal</keyword>
<dbReference type="Proteomes" id="UP000196531">
    <property type="component" value="Unassembled WGS sequence"/>
</dbReference>
<feature type="signal peptide" evidence="1">
    <location>
        <begin position="1"/>
        <end position="24"/>
    </location>
</feature>
<reference evidence="3" key="1">
    <citation type="journal article" date="2017" name="Proc. Natl. Acad. Sci. U.S.A.">
        <title>Simulation of Deepwater Horizon oil plume reveals substrate specialization within a complex community of hydrocarbon-degraders.</title>
        <authorList>
            <person name="Hu P."/>
            <person name="Dubinsky E.A."/>
            <person name="Probst A.J."/>
            <person name="Wang J."/>
            <person name="Sieber C.M.K."/>
            <person name="Tom L.M."/>
            <person name="Gardinali P."/>
            <person name="Banfield J.F."/>
            <person name="Atlas R.M."/>
            <person name="Andersen G.L."/>
        </authorList>
    </citation>
    <scope>NUCLEOTIDE SEQUENCE [LARGE SCALE GENOMIC DNA]</scope>
</reference>
<evidence type="ECO:0000313" key="2">
    <source>
        <dbReference type="EMBL" id="OUR93064.1"/>
    </source>
</evidence>
<organism evidence="2 3">
    <name type="scientific">Halobacteriovorax marinus</name>
    <dbReference type="NCBI Taxonomy" id="97084"/>
    <lineage>
        <taxon>Bacteria</taxon>
        <taxon>Pseudomonadati</taxon>
        <taxon>Bdellovibrionota</taxon>
        <taxon>Bacteriovoracia</taxon>
        <taxon>Bacteriovoracales</taxon>
        <taxon>Halobacteriovoraceae</taxon>
        <taxon>Halobacteriovorax</taxon>
    </lineage>
</organism>
<protein>
    <recommendedName>
        <fullName evidence="4">Pilus assembly protein PilP</fullName>
    </recommendedName>
</protein>
<dbReference type="Gene3D" id="2.30.30.830">
    <property type="match status" value="1"/>
</dbReference>
<name>A0A1Y5F1Q2_9BACT</name>
<sequence length="159" mass="17858">MKKMLALTFIMTSFGLSFQLGAQASNGSIDLNKASRIKNPFEMRDPFKRELRRRRRSKKDYPGLRTVFSNIPSIDNVPLDQIKITGILIGKERRAVAKMVDSSGKPGEQSFILKEGMKLGENNAEIKAILPGGIVLVEKIRNVYDQDEYLETIIPVSSD</sequence>
<comment type="caution">
    <text evidence="2">The sequence shown here is derived from an EMBL/GenBank/DDBJ whole genome shotgun (WGS) entry which is preliminary data.</text>
</comment>
<dbReference type="AlphaFoldDB" id="A0A1Y5F1Q2"/>
<feature type="chain" id="PRO_5013391475" description="Pilus assembly protein PilP" evidence="1">
    <location>
        <begin position="25"/>
        <end position="159"/>
    </location>
</feature>
<proteinExistence type="predicted"/>
<dbReference type="EMBL" id="MAAO01000016">
    <property type="protein sequence ID" value="OUR93064.1"/>
    <property type="molecule type" value="Genomic_DNA"/>
</dbReference>
<evidence type="ECO:0008006" key="4">
    <source>
        <dbReference type="Google" id="ProtNLM"/>
    </source>
</evidence>